<evidence type="ECO:0000259" key="1">
    <source>
        <dbReference type="SMART" id="SM00897"/>
    </source>
</evidence>
<keyword evidence="4" id="KW-1185">Reference proteome</keyword>
<dbReference type="Proteomes" id="UP000009232">
    <property type="component" value="Chromosome"/>
</dbReference>
<feature type="domain" description="FIST C-domain" evidence="2">
    <location>
        <begin position="213"/>
        <end position="355"/>
    </location>
</feature>
<evidence type="ECO:0000313" key="3">
    <source>
        <dbReference type="EMBL" id="AEG32395.1"/>
    </source>
</evidence>
<accession>F6DBJ3</accession>
<dbReference type="HOGENOM" id="CLU_052774_0_0_6"/>
<dbReference type="OrthoDB" id="378730at2"/>
<protein>
    <recommendedName>
        <fullName evidence="5">FIST C domain-containing protein</fullName>
    </recommendedName>
</protein>
<dbReference type="InterPro" id="IPR013702">
    <property type="entry name" value="FIST_domain_N"/>
</dbReference>
<dbReference type="EMBL" id="CP002776">
    <property type="protein sequence ID" value="AEG32395.1"/>
    <property type="molecule type" value="Genomic_DNA"/>
</dbReference>
<dbReference type="KEGG" id="tcy:Thicy_1638"/>
<dbReference type="SMART" id="SM00897">
    <property type="entry name" value="FIST"/>
    <property type="match status" value="1"/>
</dbReference>
<reference evidence="3 4" key="1">
    <citation type="submission" date="2011-05" db="EMBL/GenBank/DDBJ databases">
        <title>Complete sequence of Thioalkalimicrobium cyclicum ALM1.</title>
        <authorList>
            <consortium name="US DOE Joint Genome Institute"/>
            <person name="Lucas S."/>
            <person name="Han J."/>
            <person name="Lapidus A."/>
            <person name="Cheng J.-F."/>
            <person name="Goodwin L."/>
            <person name="Pitluck S."/>
            <person name="Peters L."/>
            <person name="Mikhailova N."/>
            <person name="Davenport K."/>
            <person name="Han C."/>
            <person name="Tapia R."/>
            <person name="Land M."/>
            <person name="Hauser L."/>
            <person name="Kyrpides N."/>
            <person name="Ivanova N."/>
            <person name="Pagani I."/>
            <person name="Kappler U."/>
            <person name="Woyke T."/>
        </authorList>
    </citation>
    <scope>NUCLEOTIDE SEQUENCE [LARGE SCALE GENOMIC DNA]</scope>
    <source>
        <strain evidence="4">DSM 14477 / JCM 11371 / ALM1</strain>
    </source>
</reference>
<dbReference type="AlphaFoldDB" id="F6DBJ3"/>
<organism evidence="3 4">
    <name type="scientific">Thiomicrospira cyclica (strain DSM 14477 / JCM 11371 / ALM1)</name>
    <name type="common">Thioalkalimicrobium cyclicum</name>
    <dbReference type="NCBI Taxonomy" id="717773"/>
    <lineage>
        <taxon>Bacteria</taxon>
        <taxon>Pseudomonadati</taxon>
        <taxon>Pseudomonadota</taxon>
        <taxon>Gammaproteobacteria</taxon>
        <taxon>Thiotrichales</taxon>
        <taxon>Piscirickettsiaceae</taxon>
        <taxon>Thiomicrospira</taxon>
    </lineage>
</organism>
<evidence type="ECO:0000313" key="4">
    <source>
        <dbReference type="Proteomes" id="UP000009232"/>
    </source>
</evidence>
<dbReference type="SMART" id="SM01204">
    <property type="entry name" value="FIST_C"/>
    <property type="match status" value="1"/>
</dbReference>
<evidence type="ECO:0000259" key="2">
    <source>
        <dbReference type="SMART" id="SM01204"/>
    </source>
</evidence>
<feature type="domain" description="FIST" evidence="1">
    <location>
        <begin position="26"/>
        <end position="212"/>
    </location>
</feature>
<dbReference type="PANTHER" id="PTHR40252:SF2">
    <property type="entry name" value="BLR0328 PROTEIN"/>
    <property type="match status" value="1"/>
</dbReference>
<name>F6DBJ3_THICA</name>
<dbReference type="RefSeq" id="WP_013836165.1">
    <property type="nucleotide sequence ID" value="NC_015581.1"/>
</dbReference>
<dbReference type="Pfam" id="PF08495">
    <property type="entry name" value="FIST"/>
    <property type="match status" value="1"/>
</dbReference>
<dbReference type="STRING" id="717773.Thicy_1638"/>
<sequence>MIYHYSSSGKCVDFVAVCEDVMRHEDVQGILALTAEANRYDVKELSQSLSRLQKPIMGGIFPQIVYDSNAIEQGFVLIALKTPIDIKRFEGLSNLEQDFVADIDRAFCDQPPPKSCISLVDGLATCISSWVDGLFEVLGSDVKFVGGGAGSLSFEQRPCLFCNDGVFKDAALIGVLDKSFNVGVGHGWHTMHSGLQVTQVKKNIIYEIDNQNAFEVYQRLVAPHHNIGITAENFFSVAQAYPFGIHRLNDEKIVRDPIAVTPEGGLICVGELSQGDFVDLLTAEPAQLINAAAVTSACASSSQQASLQHPILFDCISRALYLKEQFSDELAAIKSELTSPDPLVGALVLGEIANSGNGYLEFYNKTTVVACFDD</sequence>
<dbReference type="InterPro" id="IPR019494">
    <property type="entry name" value="FIST_C"/>
</dbReference>
<evidence type="ECO:0008006" key="5">
    <source>
        <dbReference type="Google" id="ProtNLM"/>
    </source>
</evidence>
<proteinExistence type="predicted"/>
<dbReference type="eggNOG" id="COG3287">
    <property type="taxonomic scope" value="Bacteria"/>
</dbReference>
<gene>
    <name evidence="3" type="ordered locus">Thicy_1638</name>
</gene>
<dbReference type="Pfam" id="PF10442">
    <property type="entry name" value="FIST_C"/>
    <property type="match status" value="1"/>
</dbReference>
<dbReference type="PANTHER" id="PTHR40252">
    <property type="entry name" value="BLR0328 PROTEIN"/>
    <property type="match status" value="1"/>
</dbReference>